<gene>
    <name evidence="1" type="ORF">AXK61_08615</name>
</gene>
<dbReference type="EMBL" id="LSRE01000049">
    <property type="protein sequence ID" value="KXO89497.1"/>
    <property type="molecule type" value="Genomic_DNA"/>
</dbReference>
<evidence type="ECO:0000313" key="2">
    <source>
        <dbReference type="Proteomes" id="UP000070409"/>
    </source>
</evidence>
<comment type="caution">
    <text evidence="1">The sequence shown here is derived from an EMBL/GenBank/DDBJ whole genome shotgun (WGS) entry which is preliminary data.</text>
</comment>
<protein>
    <recommendedName>
        <fullName evidence="3">SAF domain-containing protein</fullName>
    </recommendedName>
</protein>
<dbReference type="RefSeq" id="WP_068746862.1">
    <property type="nucleotide sequence ID" value="NZ_LSRE01000049.1"/>
</dbReference>
<proteinExistence type="predicted"/>
<reference evidence="1 2" key="1">
    <citation type="submission" date="2016-02" db="EMBL/GenBank/DDBJ databases">
        <authorList>
            <person name="Teng J.L."/>
            <person name="Tang Y."/>
            <person name="Huang Y."/>
            <person name="Guo F."/>
            <person name="Wei W."/>
            <person name="Chen J.H."/>
            <person name="Wong S.Y."/>
            <person name="Lau S.K."/>
            <person name="Woo P.C."/>
        </authorList>
    </citation>
    <scope>NUCLEOTIDE SEQUENCE [LARGE SCALE GENOMIC DNA]</scope>
    <source>
        <strain evidence="1 2">JCM 13375</strain>
    </source>
</reference>
<evidence type="ECO:0008006" key="3">
    <source>
        <dbReference type="Google" id="ProtNLM"/>
    </source>
</evidence>
<accession>A0A137YUA5</accession>
<dbReference type="Proteomes" id="UP000070409">
    <property type="component" value="Unassembled WGS sequence"/>
</dbReference>
<keyword evidence="2" id="KW-1185">Reference proteome</keyword>
<name>A0A137YUA5_9ACTN</name>
<organism evidence="1 2">
    <name type="scientific">Tsukamurella pseudospumae</name>
    <dbReference type="NCBI Taxonomy" id="239498"/>
    <lineage>
        <taxon>Bacteria</taxon>
        <taxon>Bacillati</taxon>
        <taxon>Actinomycetota</taxon>
        <taxon>Actinomycetes</taxon>
        <taxon>Mycobacteriales</taxon>
        <taxon>Tsukamurellaceae</taxon>
        <taxon>Tsukamurella</taxon>
    </lineage>
</organism>
<sequence>MRRALAGWAVLLAVALGLAFWLGSATPVRTVRPGGDRLGPQSGQSVAEYLASARESLAAAPAGERRWALVSPAAPWSADDAWTRLGSLDRIGRVLVRVSIPGVATPTATVPPGQSAEGVAAVPELAALAMPGLAAPGPRGQAVARVTAARLRAGAPAIVGIVVLGSGDALRAAAGRPGVRSVQVMPDDGARFGLSALLPSYTVAATPGPDDRPVPRS</sequence>
<evidence type="ECO:0000313" key="1">
    <source>
        <dbReference type="EMBL" id="KXO89497.1"/>
    </source>
</evidence>